<dbReference type="AlphaFoldDB" id="A0A3D8P9L6"/>
<keyword evidence="2" id="KW-1185">Reference proteome</keyword>
<dbReference type="Proteomes" id="UP000256679">
    <property type="component" value="Unassembled WGS sequence"/>
</dbReference>
<proteinExistence type="predicted"/>
<dbReference type="Pfam" id="PF12686">
    <property type="entry name" value="DUF3800"/>
    <property type="match status" value="1"/>
</dbReference>
<protein>
    <recommendedName>
        <fullName evidence="3">DUF3800 domain-containing protein</fullName>
    </recommendedName>
</protein>
<comment type="caution">
    <text evidence="1">The sequence shown here is derived from an EMBL/GenBank/DDBJ whole genome shotgun (WGS) entry which is preliminary data.</text>
</comment>
<name>A0A3D8P9L6_9RHOB</name>
<evidence type="ECO:0000313" key="2">
    <source>
        <dbReference type="Proteomes" id="UP000256679"/>
    </source>
</evidence>
<evidence type="ECO:0000313" key="1">
    <source>
        <dbReference type="EMBL" id="RDW11859.1"/>
    </source>
</evidence>
<organism evidence="1 2">
    <name type="scientific">Paracoccus thiocyanatus</name>
    <dbReference type="NCBI Taxonomy" id="34006"/>
    <lineage>
        <taxon>Bacteria</taxon>
        <taxon>Pseudomonadati</taxon>
        <taxon>Pseudomonadota</taxon>
        <taxon>Alphaproteobacteria</taxon>
        <taxon>Rhodobacterales</taxon>
        <taxon>Paracoccaceae</taxon>
        <taxon>Paracoccus</taxon>
    </lineage>
</organism>
<reference evidence="1 2" key="1">
    <citation type="submission" date="2018-05" db="EMBL/GenBank/DDBJ databases">
        <title>Whole genome sequencing of Paracoccus thiocyanatus SST.</title>
        <authorList>
            <person name="Ghosh W."/>
            <person name="Rameez M.J."/>
            <person name="Roy C."/>
        </authorList>
    </citation>
    <scope>NUCLEOTIDE SEQUENCE [LARGE SCALE GENOMIC DNA]</scope>
    <source>
        <strain evidence="1 2">SST</strain>
    </source>
</reference>
<dbReference type="EMBL" id="QFCQ01000170">
    <property type="protein sequence ID" value="RDW11859.1"/>
    <property type="molecule type" value="Genomic_DNA"/>
</dbReference>
<sequence>MIDVDEIRNPQIQMFGLTGANTVYTFYHDETNNIRKLHIDEQGLNVSELKTFVLGGVVHEGPRRPLDLSSLRQAMRIQPSAHEIKLKHVAKGEFLDILKSSKLTTFLQWIADNDLMLHYHELDPLYWSVVDVIDSILPELGNPMLIQYHALLKSDFAEIVRHELPFVVDLFRRYDYPDIAPQNREPFLNELIDLVERNAGLLDGEMNALMLKGVLQAGRALDELAFIEGFSVRKLIEDFSAFYRNRVAVFKNSEHIMDMETEIRDAFEDVQLSCNGEPFTNYLFSDSHSEAGIQLSDITIGVIGKMHTYLSQTSAEEVDRERAALTGVALKNAELIRDLIDNSNAVNRAFLDHVASLHDIDKLDRFLRFADGQYK</sequence>
<accession>A0A3D8P9L6</accession>
<evidence type="ECO:0008006" key="3">
    <source>
        <dbReference type="Google" id="ProtNLM"/>
    </source>
</evidence>
<gene>
    <name evidence="1" type="ORF">DIE28_16980</name>
</gene>
<dbReference type="InterPro" id="IPR024524">
    <property type="entry name" value="DUF3800"/>
</dbReference>